<evidence type="ECO:0000259" key="2">
    <source>
        <dbReference type="Pfam" id="PF12697"/>
    </source>
</evidence>
<dbReference type="GO" id="GO:0016787">
    <property type="term" value="F:hydrolase activity"/>
    <property type="evidence" value="ECO:0007669"/>
    <property type="project" value="UniProtKB-KW"/>
</dbReference>
<keyword evidence="3" id="KW-0378">Hydrolase</keyword>
<comment type="caution">
    <text evidence="3">The sequence shown here is derived from an EMBL/GenBank/DDBJ whole genome shotgun (WGS) entry which is preliminary data.</text>
</comment>
<dbReference type="SUPFAM" id="SSF53474">
    <property type="entry name" value="alpha/beta-Hydrolases"/>
    <property type="match status" value="1"/>
</dbReference>
<feature type="signal peptide" evidence="1">
    <location>
        <begin position="1"/>
        <end position="23"/>
    </location>
</feature>
<feature type="chain" id="PRO_5046118258" evidence="1">
    <location>
        <begin position="24"/>
        <end position="326"/>
    </location>
</feature>
<dbReference type="InterPro" id="IPR029058">
    <property type="entry name" value="AB_hydrolase_fold"/>
</dbReference>
<sequence>MKKRWIAAGIVGMAALGLTISAAVDPGKGAPPGRMIDVGGHALHIACSGDQSLRPTVVIDAGAGVASPGYYWVQQGVAGFTRVCAYDRAGMGWSEPSSASRDAVTIARELHTLLQNAGEAGPYIVAGHSIGGLMMPIFAKLYPDETAGLVFIDTSHPDQNLETPPLGFAFLKGMEVASTIGLAPLVRKLMPLNQDLPRPIAISLSRLSAAPGTFSTMAREVKAFHTSASEARKVTDLGDLPLIVLSAAATHFSQGDPELQKEVEIIETKNALQKRTASLSTRGRQIILPQADHMSIVMNKQHAAHVVNAVREVMAAGSAQRVDGEN</sequence>
<dbReference type="Pfam" id="PF12697">
    <property type="entry name" value="Abhydrolase_6"/>
    <property type="match status" value="1"/>
</dbReference>
<feature type="domain" description="AB hydrolase-1" evidence="2">
    <location>
        <begin position="69"/>
        <end position="297"/>
    </location>
</feature>
<evidence type="ECO:0000256" key="1">
    <source>
        <dbReference type="SAM" id="SignalP"/>
    </source>
</evidence>
<dbReference type="Proteomes" id="UP001259572">
    <property type="component" value="Unassembled WGS sequence"/>
</dbReference>
<dbReference type="InterPro" id="IPR000073">
    <property type="entry name" value="AB_hydrolase_1"/>
</dbReference>
<dbReference type="EMBL" id="JAVUPU010000001">
    <property type="protein sequence ID" value="MDT9597371.1"/>
    <property type="molecule type" value="Genomic_DNA"/>
</dbReference>
<reference evidence="3 4" key="1">
    <citation type="submission" date="2023-05" db="EMBL/GenBank/DDBJ databases">
        <authorList>
            <person name="Guo Y."/>
        </authorList>
    </citation>
    <scope>NUCLEOTIDE SEQUENCE [LARGE SCALE GENOMIC DNA]</scope>
    <source>
        <strain evidence="3 4">GR2756</strain>
    </source>
</reference>
<evidence type="ECO:0000313" key="3">
    <source>
        <dbReference type="EMBL" id="MDT9597371.1"/>
    </source>
</evidence>
<dbReference type="Gene3D" id="3.40.50.1820">
    <property type="entry name" value="alpha/beta hydrolase"/>
    <property type="match status" value="1"/>
</dbReference>
<accession>A0ABU3Q1T0</accession>
<proteinExistence type="predicted"/>
<keyword evidence="4" id="KW-1185">Reference proteome</keyword>
<dbReference type="RefSeq" id="WP_315722543.1">
    <property type="nucleotide sequence ID" value="NZ_JAVUPU010000001.1"/>
</dbReference>
<gene>
    <name evidence="3" type="ORF">RQX22_00205</name>
</gene>
<organism evidence="3 4">
    <name type="scientific">Sphingosinicella rhizophila</name>
    <dbReference type="NCBI Taxonomy" id="3050082"/>
    <lineage>
        <taxon>Bacteria</taxon>
        <taxon>Pseudomonadati</taxon>
        <taxon>Pseudomonadota</taxon>
        <taxon>Alphaproteobacteria</taxon>
        <taxon>Sphingomonadales</taxon>
        <taxon>Sphingosinicellaceae</taxon>
        <taxon>Sphingosinicella</taxon>
    </lineage>
</organism>
<keyword evidence="1" id="KW-0732">Signal</keyword>
<name>A0ABU3Q1T0_9SPHN</name>
<evidence type="ECO:0000313" key="4">
    <source>
        <dbReference type="Proteomes" id="UP001259572"/>
    </source>
</evidence>
<protein>
    <submittedName>
        <fullName evidence="3">Alpha/beta hydrolase</fullName>
    </submittedName>
</protein>